<protein>
    <recommendedName>
        <fullName evidence="3">3-beta hydroxysteroid dehydrogenase/isomerase domain-containing protein</fullName>
    </recommendedName>
</protein>
<dbReference type="SUPFAM" id="SSF51735">
    <property type="entry name" value="NAD(P)-binding Rossmann-fold domains"/>
    <property type="match status" value="1"/>
</dbReference>
<dbReference type="OrthoDB" id="2735536at2759"/>
<dbReference type="Gene3D" id="3.40.50.720">
    <property type="entry name" value="NAD(P)-binding Rossmann-like Domain"/>
    <property type="match status" value="2"/>
</dbReference>
<dbReference type="Pfam" id="PF01073">
    <property type="entry name" value="3Beta_HSD"/>
    <property type="match status" value="1"/>
</dbReference>
<evidence type="ECO:0000313" key="4">
    <source>
        <dbReference type="EMBL" id="CBJ31843.1"/>
    </source>
</evidence>
<dbReference type="GO" id="GO:0006694">
    <property type="term" value="P:steroid biosynthetic process"/>
    <property type="evidence" value="ECO:0007669"/>
    <property type="project" value="InterPro"/>
</dbReference>
<name>D7FV37_ECTSI</name>
<dbReference type="InterPro" id="IPR002225">
    <property type="entry name" value="3Beta_OHSteriod_DH/Estase"/>
</dbReference>
<dbReference type="STRING" id="2880.D7FV37"/>
<keyword evidence="5" id="KW-1185">Reference proteome</keyword>
<dbReference type="AlphaFoldDB" id="D7FV37"/>
<feature type="domain" description="3-beta hydroxysteroid dehydrogenase/isomerase" evidence="3">
    <location>
        <begin position="18"/>
        <end position="194"/>
    </location>
</feature>
<dbReference type="InParanoid" id="D7FV37"/>
<dbReference type="PANTHER" id="PTHR43245:SF51">
    <property type="entry name" value="SHORT CHAIN DEHYDROGENASE_REDUCTASE FAMILY 42E, MEMBER 2"/>
    <property type="match status" value="1"/>
</dbReference>
<dbReference type="GO" id="GO:0016616">
    <property type="term" value="F:oxidoreductase activity, acting on the CH-OH group of donors, NAD or NADP as acceptor"/>
    <property type="evidence" value="ECO:0007669"/>
    <property type="project" value="InterPro"/>
</dbReference>
<accession>D7FV37</accession>
<keyword evidence="2" id="KW-0560">Oxidoreductase</keyword>
<dbReference type="EMBL" id="FN649751">
    <property type="protein sequence ID" value="CBJ31843.1"/>
    <property type="molecule type" value="Genomic_DNA"/>
</dbReference>
<gene>
    <name evidence="4" type="ORF">Esi_0287_0014</name>
</gene>
<evidence type="ECO:0000259" key="3">
    <source>
        <dbReference type="Pfam" id="PF01073"/>
    </source>
</evidence>
<dbReference type="Pfam" id="PF14934">
    <property type="entry name" value="TMEM254"/>
    <property type="match status" value="1"/>
</dbReference>
<evidence type="ECO:0000256" key="2">
    <source>
        <dbReference type="ARBA" id="ARBA00023002"/>
    </source>
</evidence>
<proteinExistence type="inferred from homology"/>
<organism evidence="4 5">
    <name type="scientific">Ectocarpus siliculosus</name>
    <name type="common">Brown alga</name>
    <name type="synonym">Conferva siliculosa</name>
    <dbReference type="NCBI Taxonomy" id="2880"/>
    <lineage>
        <taxon>Eukaryota</taxon>
        <taxon>Sar</taxon>
        <taxon>Stramenopiles</taxon>
        <taxon>Ochrophyta</taxon>
        <taxon>PX clade</taxon>
        <taxon>Phaeophyceae</taxon>
        <taxon>Ectocarpales</taxon>
        <taxon>Ectocarpaceae</taxon>
        <taxon>Ectocarpus</taxon>
    </lineage>
</organism>
<sequence length="468" mass="49597">MLTGSQFKLLIGSDPCVISQVCTGADTVYLLSALDLPPSPNDSDLQAFTAGVSRVIECCLECGVEGLVFTSSSSVFSSAEKAQGPTEHEGEDDMKARAVARAEARVLDASGATSPSRLHTCALRPAAFVYGTSEKDGPLHRALSWVGWGLDRVAVGPKCPEDGGVKVDMVHLDNLAEAHLLAGARLKKKRAETDAPNAMVDVGADVGGAAAEQRRGPGSKTEAAPACAGKAYDVTDGQPRNPQAFLDEILDGLGFATSKLLRVPTTVALLAAWVAELLCKVGITTAPALTRSDIRGLTEARRTHSNARAQRDFGYVPRVDPAAAIKRTVESLKRDGWARHRVRRPALAYWITNPGGIWLVTLAAFGGPCPAFAEPLARSAGHVGLRLLKEQSTVRAVCIAVYLVHVLEGVYAFRVARHAGHRDAAPGWFAQTFLLGFPSVFLVNDLKRAESTSKRSTSDGGQTKTPGS</sequence>
<reference evidence="4 5" key="1">
    <citation type="journal article" date="2010" name="Nature">
        <title>The Ectocarpus genome and the independent evolution of multicellularity in brown algae.</title>
        <authorList>
            <person name="Cock J.M."/>
            <person name="Sterck L."/>
            <person name="Rouze P."/>
            <person name="Scornet D."/>
            <person name="Allen A.E."/>
            <person name="Amoutzias G."/>
            <person name="Anthouard V."/>
            <person name="Artiguenave F."/>
            <person name="Aury J.M."/>
            <person name="Badger J.H."/>
            <person name="Beszteri B."/>
            <person name="Billiau K."/>
            <person name="Bonnet E."/>
            <person name="Bothwell J.H."/>
            <person name="Bowler C."/>
            <person name="Boyen C."/>
            <person name="Brownlee C."/>
            <person name="Carrano C.J."/>
            <person name="Charrier B."/>
            <person name="Cho G.Y."/>
            <person name="Coelho S.M."/>
            <person name="Collen J."/>
            <person name="Corre E."/>
            <person name="Da Silva C."/>
            <person name="Delage L."/>
            <person name="Delaroque N."/>
            <person name="Dittami S.M."/>
            <person name="Doulbeau S."/>
            <person name="Elias M."/>
            <person name="Farnham G."/>
            <person name="Gachon C.M."/>
            <person name="Gschloessl B."/>
            <person name="Heesch S."/>
            <person name="Jabbari K."/>
            <person name="Jubin C."/>
            <person name="Kawai H."/>
            <person name="Kimura K."/>
            <person name="Kloareg B."/>
            <person name="Kupper F.C."/>
            <person name="Lang D."/>
            <person name="Le Bail A."/>
            <person name="Leblanc C."/>
            <person name="Lerouge P."/>
            <person name="Lohr M."/>
            <person name="Lopez P.J."/>
            <person name="Martens C."/>
            <person name="Maumus F."/>
            <person name="Michel G."/>
            <person name="Miranda-Saavedra D."/>
            <person name="Morales J."/>
            <person name="Moreau H."/>
            <person name="Motomura T."/>
            <person name="Nagasato C."/>
            <person name="Napoli C.A."/>
            <person name="Nelson D.R."/>
            <person name="Nyvall-Collen P."/>
            <person name="Peters A.F."/>
            <person name="Pommier C."/>
            <person name="Potin P."/>
            <person name="Poulain J."/>
            <person name="Quesneville H."/>
            <person name="Read B."/>
            <person name="Rensing S.A."/>
            <person name="Ritter A."/>
            <person name="Rousvoal S."/>
            <person name="Samanta M."/>
            <person name="Samson G."/>
            <person name="Schroeder D.C."/>
            <person name="Segurens B."/>
            <person name="Strittmatter M."/>
            <person name="Tonon T."/>
            <person name="Tregear J.W."/>
            <person name="Valentin K."/>
            <person name="von Dassow P."/>
            <person name="Yamagishi T."/>
            <person name="Van de Peer Y."/>
            <person name="Wincker P."/>
        </authorList>
    </citation>
    <scope>NUCLEOTIDE SEQUENCE [LARGE SCALE GENOMIC DNA]</scope>
    <source>
        <strain evidence="5">Ec32 / CCAP1310/4</strain>
    </source>
</reference>
<dbReference type="InterPro" id="IPR050177">
    <property type="entry name" value="Lipid_A_modif_metabolic_enz"/>
</dbReference>
<evidence type="ECO:0000313" key="5">
    <source>
        <dbReference type="Proteomes" id="UP000002630"/>
    </source>
</evidence>
<dbReference type="InterPro" id="IPR036291">
    <property type="entry name" value="NAD(P)-bd_dom_sf"/>
</dbReference>
<dbReference type="PANTHER" id="PTHR43245">
    <property type="entry name" value="BIFUNCTIONAL POLYMYXIN RESISTANCE PROTEIN ARNA"/>
    <property type="match status" value="1"/>
</dbReference>
<evidence type="ECO:0000256" key="1">
    <source>
        <dbReference type="ARBA" id="ARBA00009219"/>
    </source>
</evidence>
<dbReference type="EMBL" id="FN648472">
    <property type="protein sequence ID" value="CBJ31843.1"/>
    <property type="molecule type" value="Genomic_DNA"/>
</dbReference>
<comment type="similarity">
    <text evidence="1">Belongs to the 3-beta-HSD family.</text>
</comment>
<dbReference type="eggNOG" id="KOG1430">
    <property type="taxonomic scope" value="Eukaryota"/>
</dbReference>
<dbReference type="Proteomes" id="UP000002630">
    <property type="component" value="Linkage Group LG26"/>
</dbReference>
<dbReference type="InterPro" id="IPR028110">
    <property type="entry name" value="TMEM254"/>
</dbReference>